<dbReference type="Proteomes" id="UP000183185">
    <property type="component" value="Unassembled WGS sequence"/>
</dbReference>
<name>A0AA44KVQ8_9BACI</name>
<organism evidence="2 3">
    <name type="scientific">Bacillus proteolyticus</name>
    <dbReference type="NCBI Taxonomy" id="2026192"/>
    <lineage>
        <taxon>Bacteria</taxon>
        <taxon>Bacillati</taxon>
        <taxon>Bacillota</taxon>
        <taxon>Bacilli</taxon>
        <taxon>Bacillales</taxon>
        <taxon>Bacillaceae</taxon>
        <taxon>Bacillus</taxon>
        <taxon>Bacillus cereus group</taxon>
    </lineage>
</organism>
<evidence type="ECO:0000313" key="2">
    <source>
        <dbReference type="EMBL" id="OJE45029.1"/>
    </source>
</evidence>
<dbReference type="EMBL" id="MACH01000087">
    <property type="protein sequence ID" value="OJE45029.1"/>
    <property type="molecule type" value="Genomic_DNA"/>
</dbReference>
<gene>
    <name evidence="2" type="ORF">BAQ49_07690</name>
</gene>
<evidence type="ECO:0000313" key="3">
    <source>
        <dbReference type="Proteomes" id="UP000183185"/>
    </source>
</evidence>
<comment type="caution">
    <text evidence="2">The sequence shown here is derived from an EMBL/GenBank/DDBJ whole genome shotgun (WGS) entry which is preliminary data.</text>
</comment>
<feature type="region of interest" description="Disordered" evidence="1">
    <location>
        <begin position="50"/>
        <end position="72"/>
    </location>
</feature>
<sequence>MDEIIKGIVKQAIYVEGNHLGIQIPKHNNNIEIPSEGVSIKQPIEVDMPSIDGDPVCISSPSSGKGTVTSRT</sequence>
<protein>
    <submittedName>
        <fullName evidence="2">Uncharacterized protein</fullName>
    </submittedName>
</protein>
<evidence type="ECO:0000256" key="1">
    <source>
        <dbReference type="SAM" id="MobiDB-lite"/>
    </source>
</evidence>
<reference evidence="2 3" key="1">
    <citation type="submission" date="2016-06" db="EMBL/GenBank/DDBJ databases">
        <title>First insights into the genetic diversity and population structure of in the Bacillus cereus group bacteria from diverse marine environments.</title>
        <authorList>
            <person name="Liu Y."/>
            <person name="Lai Q."/>
            <person name="Shao Z."/>
        </authorList>
    </citation>
    <scope>NUCLEOTIDE SEQUENCE [LARGE SCALE GENOMIC DNA]</scope>
    <source>
        <strain evidence="2 3">TD42</strain>
    </source>
</reference>
<feature type="compositionally biased region" description="Polar residues" evidence="1">
    <location>
        <begin position="59"/>
        <end position="72"/>
    </location>
</feature>
<dbReference type="RefSeq" id="WP_071745851.1">
    <property type="nucleotide sequence ID" value="NZ_MACH01000087.1"/>
</dbReference>
<accession>A0AA44KVQ8</accession>
<proteinExistence type="predicted"/>
<dbReference type="AlphaFoldDB" id="A0AA44KVQ8"/>